<sequence length="92" mass="10335">MKITLTLITLVVGFAASGQCHVAPIEEKNEAPAATKLDDSVTVRSCNADKRCKSVDDCCFSQKCAPSFWSRTTTKYCYYPLRFRWGKEDLAF</sequence>
<comment type="caution">
    <text evidence="2">The sequence shown here is derived from an EMBL/GenBank/DDBJ whole genome shotgun (WGS) entry which is preliminary data.</text>
</comment>
<keyword evidence="1" id="KW-0732">Signal</keyword>
<evidence type="ECO:0000313" key="3">
    <source>
        <dbReference type="Proteomes" id="UP000037136"/>
    </source>
</evidence>
<dbReference type="EMBL" id="LAZP02000050">
    <property type="protein sequence ID" value="PFH61889.1"/>
    <property type="molecule type" value="Genomic_DNA"/>
</dbReference>
<feature type="signal peptide" evidence="1">
    <location>
        <begin position="1"/>
        <end position="22"/>
    </location>
</feature>
<feature type="chain" id="PRO_5013196785" evidence="1">
    <location>
        <begin position="23"/>
        <end position="92"/>
    </location>
</feature>
<keyword evidence="3" id="KW-1185">Reference proteome</keyword>
<reference evidence="2 3" key="1">
    <citation type="journal article" date="2015" name="BMC Genomics">
        <title>Gene expression during zombie ant biting behavior reflects the complexity underlying fungal parasitic behavioral manipulation.</title>
        <authorList>
            <person name="de Bekker C."/>
            <person name="Ohm R.A."/>
            <person name="Loreto R.G."/>
            <person name="Sebastian A."/>
            <person name="Albert I."/>
            <person name="Merrow M."/>
            <person name="Brachmann A."/>
            <person name="Hughes D.P."/>
        </authorList>
    </citation>
    <scope>NUCLEOTIDE SEQUENCE [LARGE SCALE GENOMIC DNA]</scope>
    <source>
        <strain evidence="2 3">SC16a</strain>
    </source>
</reference>
<protein>
    <submittedName>
        <fullName evidence="2">Uncharacterized protein</fullName>
    </submittedName>
</protein>
<dbReference type="Proteomes" id="UP000037136">
    <property type="component" value="Unassembled WGS sequence"/>
</dbReference>
<gene>
    <name evidence="2" type="ORF">XA68_15905</name>
</gene>
<evidence type="ECO:0000256" key="1">
    <source>
        <dbReference type="SAM" id="SignalP"/>
    </source>
</evidence>
<accession>A0A2A9PKK3</accession>
<name>A0A2A9PKK3_OPHUN</name>
<evidence type="ECO:0000313" key="2">
    <source>
        <dbReference type="EMBL" id="PFH61889.1"/>
    </source>
</evidence>
<proteinExistence type="predicted"/>
<reference evidence="2 3" key="2">
    <citation type="journal article" date="2017" name="Sci. Rep.">
        <title>Ant-infecting Ophiocordyceps genomes reveal a high diversity of potential behavioral manipulation genes and a possible major role for enterotoxins.</title>
        <authorList>
            <person name="de Bekker C."/>
            <person name="Ohm R.A."/>
            <person name="Evans H.C."/>
            <person name="Brachmann A."/>
            <person name="Hughes D.P."/>
        </authorList>
    </citation>
    <scope>NUCLEOTIDE SEQUENCE [LARGE SCALE GENOMIC DNA]</scope>
    <source>
        <strain evidence="2 3">SC16a</strain>
    </source>
</reference>
<dbReference type="AlphaFoldDB" id="A0A2A9PKK3"/>
<organism evidence="2 3">
    <name type="scientific">Ophiocordyceps unilateralis</name>
    <name type="common">Zombie-ant fungus</name>
    <name type="synonym">Torrubia unilateralis</name>
    <dbReference type="NCBI Taxonomy" id="268505"/>
    <lineage>
        <taxon>Eukaryota</taxon>
        <taxon>Fungi</taxon>
        <taxon>Dikarya</taxon>
        <taxon>Ascomycota</taxon>
        <taxon>Pezizomycotina</taxon>
        <taxon>Sordariomycetes</taxon>
        <taxon>Hypocreomycetidae</taxon>
        <taxon>Hypocreales</taxon>
        <taxon>Ophiocordycipitaceae</taxon>
        <taxon>Ophiocordyceps</taxon>
    </lineage>
</organism>